<proteinExistence type="predicted"/>
<keyword evidence="3" id="KW-1185">Reference proteome</keyword>
<dbReference type="Proteomes" id="UP000609879">
    <property type="component" value="Unassembled WGS sequence"/>
</dbReference>
<gene>
    <name evidence="2" type="ORF">Ade02nite_28150</name>
</gene>
<sequence>MRNLRSVLLALPLSVLVLAGCIDADWEESPRGTRAEPTATGPAVQDEFRTALRRLQAAPYRFTADSELTVATRITATGVHDPKAHRIARTYRVTGDDPLQAIVIGDDSYSRINDSEPWQHSSVGTFATVTGFDQKDPTGLARFAENVTSVERTGAHAYRGSFVLPKRSRYLPLGIPALEMTARSAGDFIAATDQQGNIASIGTVVRTPDLTFVMTTKFSDHGKTVTIARPKNITG</sequence>
<dbReference type="RefSeq" id="WP_203762102.1">
    <property type="nucleotide sequence ID" value="NZ_BAAABO010000037.1"/>
</dbReference>
<evidence type="ECO:0008006" key="4">
    <source>
        <dbReference type="Google" id="ProtNLM"/>
    </source>
</evidence>
<feature type="chain" id="PRO_5046338959" description="Lipoprotein" evidence="1">
    <location>
        <begin position="20"/>
        <end position="235"/>
    </location>
</feature>
<reference evidence="2 3" key="1">
    <citation type="submission" date="2021-01" db="EMBL/GenBank/DDBJ databases">
        <title>Whole genome shotgun sequence of Actinoplanes deccanensis NBRC 13994.</title>
        <authorList>
            <person name="Komaki H."/>
            <person name="Tamura T."/>
        </authorList>
    </citation>
    <scope>NUCLEOTIDE SEQUENCE [LARGE SCALE GENOMIC DNA]</scope>
    <source>
        <strain evidence="2 3">NBRC 13994</strain>
    </source>
</reference>
<dbReference type="Gene3D" id="2.50.20.20">
    <property type="match status" value="1"/>
</dbReference>
<feature type="signal peptide" evidence="1">
    <location>
        <begin position="1"/>
        <end position="19"/>
    </location>
</feature>
<comment type="caution">
    <text evidence="2">The sequence shown here is derived from an EMBL/GenBank/DDBJ whole genome shotgun (WGS) entry which is preliminary data.</text>
</comment>
<keyword evidence="1" id="KW-0732">Signal</keyword>
<accession>A0ABQ3Y2F6</accession>
<evidence type="ECO:0000313" key="3">
    <source>
        <dbReference type="Proteomes" id="UP000609879"/>
    </source>
</evidence>
<evidence type="ECO:0000313" key="2">
    <source>
        <dbReference type="EMBL" id="GID74174.1"/>
    </source>
</evidence>
<protein>
    <recommendedName>
        <fullName evidence="4">Lipoprotein</fullName>
    </recommendedName>
</protein>
<name>A0ABQ3Y2F6_9ACTN</name>
<organism evidence="2 3">
    <name type="scientific">Paractinoplanes deccanensis</name>
    <dbReference type="NCBI Taxonomy" id="113561"/>
    <lineage>
        <taxon>Bacteria</taxon>
        <taxon>Bacillati</taxon>
        <taxon>Actinomycetota</taxon>
        <taxon>Actinomycetes</taxon>
        <taxon>Micromonosporales</taxon>
        <taxon>Micromonosporaceae</taxon>
        <taxon>Paractinoplanes</taxon>
    </lineage>
</organism>
<evidence type="ECO:0000256" key="1">
    <source>
        <dbReference type="SAM" id="SignalP"/>
    </source>
</evidence>
<dbReference type="PROSITE" id="PS51257">
    <property type="entry name" value="PROKAR_LIPOPROTEIN"/>
    <property type="match status" value="1"/>
</dbReference>
<dbReference type="EMBL" id="BOMI01000050">
    <property type="protein sequence ID" value="GID74174.1"/>
    <property type="molecule type" value="Genomic_DNA"/>
</dbReference>